<evidence type="ECO:0000313" key="2">
    <source>
        <dbReference type="EMBL" id="GAF06146.1"/>
    </source>
</evidence>
<dbReference type="SMART" id="SM00850">
    <property type="entry name" value="LytTR"/>
    <property type="match status" value="1"/>
</dbReference>
<dbReference type="Pfam" id="PF04397">
    <property type="entry name" value="LytTR"/>
    <property type="match status" value="1"/>
</dbReference>
<feature type="domain" description="HTH LytTR-type" evidence="1">
    <location>
        <begin position="150"/>
        <end position="248"/>
    </location>
</feature>
<name>W7YND9_9BACL</name>
<keyword evidence="3" id="KW-1185">Reference proteome</keyword>
<dbReference type="AlphaFoldDB" id="W7YND9"/>
<dbReference type="GO" id="GO:0003677">
    <property type="term" value="F:DNA binding"/>
    <property type="evidence" value="ECO:0007669"/>
    <property type="project" value="InterPro"/>
</dbReference>
<organism evidence="2 3">
    <name type="scientific">Paenibacillus pini JCM 16418</name>
    <dbReference type="NCBI Taxonomy" id="1236976"/>
    <lineage>
        <taxon>Bacteria</taxon>
        <taxon>Bacillati</taxon>
        <taxon>Bacillota</taxon>
        <taxon>Bacilli</taxon>
        <taxon>Bacillales</taxon>
        <taxon>Paenibacillaceae</taxon>
        <taxon>Paenibacillus</taxon>
    </lineage>
</organism>
<dbReference type="RefSeq" id="WP_036645120.1">
    <property type="nucleotide sequence ID" value="NZ_BAVZ01000001.1"/>
</dbReference>
<proteinExistence type="predicted"/>
<dbReference type="InterPro" id="IPR007492">
    <property type="entry name" value="LytTR_DNA-bd_dom"/>
</dbReference>
<dbReference type="EMBL" id="BAVZ01000001">
    <property type="protein sequence ID" value="GAF06146.1"/>
    <property type="molecule type" value="Genomic_DNA"/>
</dbReference>
<evidence type="ECO:0000259" key="1">
    <source>
        <dbReference type="SMART" id="SM00850"/>
    </source>
</evidence>
<dbReference type="Gene3D" id="2.40.50.1020">
    <property type="entry name" value="LytTr DNA-binding domain"/>
    <property type="match status" value="1"/>
</dbReference>
<dbReference type="Proteomes" id="UP000019364">
    <property type="component" value="Unassembled WGS sequence"/>
</dbReference>
<sequence length="257" mass="29471">MLSFYPDIAIYTTKYSLIADLLPHFRNNRVFNLKNIKQLQEAASKNNGLVLILELTNNIVCQLQAIFSQLSKKESDTHLIFLCNNQIDAELLKKTIFHANTNPFFIHFSKYETLLTSIQLATKRIIEKYLAKIAEKELTTMNYLTLKYNNKNLIIIENLIKCVEKVSKNSVDITLSNNNKIQSTSNLKEIVNQSSPLLFQSHKSFLVNIKYIKSISPSECNTHLITLENELNIPLSKGFFPHFTVARNILKSIGTFN</sequence>
<accession>W7YND9</accession>
<gene>
    <name evidence="2" type="ORF">JCM16418_91</name>
</gene>
<protein>
    <recommendedName>
        <fullName evidence="1">HTH LytTR-type domain-containing protein</fullName>
    </recommendedName>
</protein>
<reference evidence="2 3" key="1">
    <citation type="journal article" date="2014" name="Genome Announc.">
        <title>Draft Genome Sequence of Paenibacillus pini JCM 16418T, Isolated from the Rhizosphere of Pine Tree.</title>
        <authorList>
            <person name="Yuki M."/>
            <person name="Oshima K."/>
            <person name="Suda W."/>
            <person name="Oshida Y."/>
            <person name="Kitamura K."/>
            <person name="Iida Y."/>
            <person name="Hattori M."/>
            <person name="Ohkuma M."/>
        </authorList>
    </citation>
    <scope>NUCLEOTIDE SEQUENCE [LARGE SCALE GENOMIC DNA]</scope>
    <source>
        <strain evidence="2 3">JCM 16418</strain>
    </source>
</reference>
<evidence type="ECO:0000313" key="3">
    <source>
        <dbReference type="Proteomes" id="UP000019364"/>
    </source>
</evidence>
<comment type="caution">
    <text evidence="2">The sequence shown here is derived from an EMBL/GenBank/DDBJ whole genome shotgun (WGS) entry which is preliminary data.</text>
</comment>